<sequence>MSHARKESACRDFVQYIYCDRKFEWSKTSFFICVKSIINICIPAVGKISIRFFGVLTLMLAFFMYGDVCVLFPPSFLIKFYWKALVFDERQEYTSALETIDFRIVFRTTYTNLLHILKNRSIHRKKIRRLYQQANINNQYSAQVLSSLPSISSYSPGRSRSGNQIPTWRRITAIIVSISTVIHAAKVGFYIIPKR</sequence>
<evidence type="ECO:0000256" key="1">
    <source>
        <dbReference type="SAM" id="Phobius"/>
    </source>
</evidence>
<dbReference type="AlphaFoldDB" id="A0A024GBR5"/>
<feature type="transmembrane region" description="Helical" evidence="1">
    <location>
        <begin position="171"/>
        <end position="192"/>
    </location>
</feature>
<comment type="caution">
    <text evidence="2">The sequence shown here is derived from an EMBL/GenBank/DDBJ whole genome shotgun (WGS) entry which is preliminary data.</text>
</comment>
<keyword evidence="1" id="KW-0472">Membrane</keyword>
<proteinExistence type="predicted"/>
<reference evidence="2 3" key="1">
    <citation type="submission" date="2012-05" db="EMBL/GenBank/DDBJ databases">
        <title>Recombination and specialization in a pathogen metapopulation.</title>
        <authorList>
            <person name="Gardiner A."/>
            <person name="Kemen E."/>
            <person name="Schultz-Larsen T."/>
            <person name="MacLean D."/>
            <person name="Van Oosterhout C."/>
            <person name="Jones J.D.G."/>
        </authorList>
    </citation>
    <scope>NUCLEOTIDE SEQUENCE [LARGE SCALE GENOMIC DNA]</scope>
    <source>
        <strain evidence="2 3">Ac Nc2</strain>
    </source>
</reference>
<keyword evidence="3" id="KW-1185">Reference proteome</keyword>
<dbReference type="EMBL" id="CAIX01000062">
    <property type="protein sequence ID" value="CCI44109.1"/>
    <property type="molecule type" value="Genomic_DNA"/>
</dbReference>
<dbReference type="InParanoid" id="A0A024GBR5"/>
<protein>
    <submittedName>
        <fullName evidence="2">Uncharacterized protein</fullName>
    </submittedName>
</protein>
<feature type="transmembrane region" description="Helical" evidence="1">
    <location>
        <begin position="52"/>
        <end position="73"/>
    </location>
</feature>
<name>A0A024GBR5_9STRA</name>
<accession>A0A024GBR5</accession>
<gene>
    <name evidence="2" type="ORF">BN9_048930</name>
</gene>
<organism evidence="2 3">
    <name type="scientific">Albugo candida</name>
    <dbReference type="NCBI Taxonomy" id="65357"/>
    <lineage>
        <taxon>Eukaryota</taxon>
        <taxon>Sar</taxon>
        <taxon>Stramenopiles</taxon>
        <taxon>Oomycota</taxon>
        <taxon>Peronosporomycetes</taxon>
        <taxon>Albuginales</taxon>
        <taxon>Albuginaceae</taxon>
        <taxon>Albugo</taxon>
    </lineage>
</organism>
<evidence type="ECO:0000313" key="3">
    <source>
        <dbReference type="Proteomes" id="UP000053237"/>
    </source>
</evidence>
<keyword evidence="1" id="KW-0812">Transmembrane</keyword>
<keyword evidence="1" id="KW-1133">Transmembrane helix</keyword>
<evidence type="ECO:0000313" key="2">
    <source>
        <dbReference type="EMBL" id="CCI44109.1"/>
    </source>
</evidence>
<dbReference type="Proteomes" id="UP000053237">
    <property type="component" value="Unassembled WGS sequence"/>
</dbReference>